<dbReference type="RefSeq" id="XP_001840575.2">
    <property type="nucleotide sequence ID" value="XM_001840523.2"/>
</dbReference>
<feature type="compositionally biased region" description="Pro residues" evidence="1">
    <location>
        <begin position="241"/>
        <end position="252"/>
    </location>
</feature>
<dbReference type="AlphaFoldDB" id="A8PDC7"/>
<accession>A8PDC7</accession>
<dbReference type="GO" id="GO:0016301">
    <property type="term" value="F:kinase activity"/>
    <property type="evidence" value="ECO:0007669"/>
    <property type="project" value="UniProtKB-KW"/>
</dbReference>
<gene>
    <name evidence="2" type="ORF">CC1G_09459</name>
</gene>
<keyword evidence="2" id="KW-0418">Kinase</keyword>
<organism evidence="2 3">
    <name type="scientific">Coprinopsis cinerea (strain Okayama-7 / 130 / ATCC MYA-4618 / FGSC 9003)</name>
    <name type="common">Inky cap fungus</name>
    <name type="synonym">Hormographiella aspergillata</name>
    <dbReference type="NCBI Taxonomy" id="240176"/>
    <lineage>
        <taxon>Eukaryota</taxon>
        <taxon>Fungi</taxon>
        <taxon>Dikarya</taxon>
        <taxon>Basidiomycota</taxon>
        <taxon>Agaricomycotina</taxon>
        <taxon>Agaricomycetes</taxon>
        <taxon>Agaricomycetidae</taxon>
        <taxon>Agaricales</taxon>
        <taxon>Agaricineae</taxon>
        <taxon>Psathyrellaceae</taxon>
        <taxon>Coprinopsis</taxon>
    </lineage>
</organism>
<keyword evidence="2" id="KW-0808">Transferase</keyword>
<dbReference type="InParanoid" id="A8PDC7"/>
<keyword evidence="3" id="KW-1185">Reference proteome</keyword>
<dbReference type="VEuPathDB" id="FungiDB:CC1G_09459"/>
<feature type="region of interest" description="Disordered" evidence="1">
    <location>
        <begin position="109"/>
        <end position="129"/>
    </location>
</feature>
<dbReference type="Proteomes" id="UP000001861">
    <property type="component" value="Unassembled WGS sequence"/>
</dbReference>
<evidence type="ECO:0000313" key="3">
    <source>
        <dbReference type="Proteomes" id="UP000001861"/>
    </source>
</evidence>
<reference evidence="2 3" key="1">
    <citation type="journal article" date="2010" name="Proc. Natl. Acad. Sci. U.S.A.">
        <title>Insights into evolution of multicellular fungi from the assembled chromosomes of the mushroom Coprinopsis cinerea (Coprinus cinereus).</title>
        <authorList>
            <person name="Stajich J.E."/>
            <person name="Wilke S.K."/>
            <person name="Ahren D."/>
            <person name="Au C.H."/>
            <person name="Birren B.W."/>
            <person name="Borodovsky M."/>
            <person name="Burns C."/>
            <person name="Canback B."/>
            <person name="Casselton L.A."/>
            <person name="Cheng C.K."/>
            <person name="Deng J."/>
            <person name="Dietrich F.S."/>
            <person name="Fargo D.C."/>
            <person name="Farman M.L."/>
            <person name="Gathman A.C."/>
            <person name="Goldberg J."/>
            <person name="Guigo R."/>
            <person name="Hoegger P.J."/>
            <person name="Hooker J.B."/>
            <person name="Huggins A."/>
            <person name="James T.Y."/>
            <person name="Kamada T."/>
            <person name="Kilaru S."/>
            <person name="Kodira C."/>
            <person name="Kues U."/>
            <person name="Kupfer D."/>
            <person name="Kwan H.S."/>
            <person name="Lomsadze A."/>
            <person name="Li W."/>
            <person name="Lilly W.W."/>
            <person name="Ma L.J."/>
            <person name="Mackey A.J."/>
            <person name="Manning G."/>
            <person name="Martin F."/>
            <person name="Muraguchi H."/>
            <person name="Natvig D.O."/>
            <person name="Palmerini H."/>
            <person name="Ramesh M.A."/>
            <person name="Rehmeyer C.J."/>
            <person name="Roe B.A."/>
            <person name="Shenoy N."/>
            <person name="Stanke M."/>
            <person name="Ter-Hovhannisyan V."/>
            <person name="Tunlid A."/>
            <person name="Velagapudi R."/>
            <person name="Vision T.J."/>
            <person name="Zeng Q."/>
            <person name="Zolan M.E."/>
            <person name="Pukkila P.J."/>
        </authorList>
    </citation>
    <scope>NUCLEOTIDE SEQUENCE [LARGE SCALE GENOMIC DNA]</scope>
    <source>
        <strain evidence="3">Okayama-7 / 130 / ATCC MYA-4618 / FGSC 9003</strain>
    </source>
</reference>
<dbReference type="KEGG" id="cci:CC1G_09459"/>
<feature type="region of interest" description="Disordered" evidence="1">
    <location>
        <begin position="227"/>
        <end position="252"/>
    </location>
</feature>
<evidence type="ECO:0000313" key="2">
    <source>
        <dbReference type="EMBL" id="EAU81215.2"/>
    </source>
</evidence>
<feature type="compositionally biased region" description="Acidic residues" evidence="1">
    <location>
        <begin position="116"/>
        <end position="127"/>
    </location>
</feature>
<proteinExistence type="predicted"/>
<dbReference type="HOGENOM" id="CLU_052197_0_1_1"/>
<name>A8PDC7_COPC7</name>
<sequence length="252" mass="27699">MFSTLLIHTCGTIGGRSTTITLKVSPSFPGAIWFRERRGEPAPKTWDSKDVSKANGTLELSLLGRIAEGRIGVTHIAKVVSVTHGPLDPQARLPDTVCLKFAKPEFSRRSDRIEETDSPPSDIDEFPSPDWLADDVPPYPGDLPSYEDPSGYQKTSSWYRWGRPQENPTISVIVLEHLGETCTGDRARGNDVLMAVREVLEDIAEHGLIHSNVTAWNALSLRDRADIGKDRGNPRVAGHLPLPPPPKTPTPD</sequence>
<dbReference type="EMBL" id="AACS02000006">
    <property type="protein sequence ID" value="EAU81215.2"/>
    <property type="molecule type" value="Genomic_DNA"/>
</dbReference>
<protein>
    <submittedName>
        <fullName evidence="2">Protein kinase subdomain-containing protein PKL/ccin3</fullName>
    </submittedName>
</protein>
<dbReference type="OrthoDB" id="3067876at2759"/>
<evidence type="ECO:0000256" key="1">
    <source>
        <dbReference type="SAM" id="MobiDB-lite"/>
    </source>
</evidence>
<comment type="caution">
    <text evidence="2">The sequence shown here is derived from an EMBL/GenBank/DDBJ whole genome shotgun (WGS) entry which is preliminary data.</text>
</comment>
<dbReference type="GeneID" id="6017221"/>